<feature type="domain" description="PPM-type phosphatase" evidence="1">
    <location>
        <begin position="4"/>
        <end position="246"/>
    </location>
</feature>
<dbReference type="InterPro" id="IPR036457">
    <property type="entry name" value="PPM-type-like_dom_sf"/>
</dbReference>
<dbReference type="AlphaFoldDB" id="A0A1H2WPY8"/>
<reference evidence="2 3" key="1">
    <citation type="submission" date="2016-10" db="EMBL/GenBank/DDBJ databases">
        <authorList>
            <person name="de Groot N.N."/>
        </authorList>
    </citation>
    <scope>NUCLEOTIDE SEQUENCE [LARGE SCALE GENOMIC DNA]</scope>
    <source>
        <strain evidence="2 3">CGMCC 1.7059</strain>
    </source>
</reference>
<protein>
    <submittedName>
        <fullName evidence="2">Protein phosphatase</fullName>
    </submittedName>
</protein>
<name>A0A1H2WPY8_9GAMM</name>
<evidence type="ECO:0000313" key="3">
    <source>
        <dbReference type="Proteomes" id="UP000199675"/>
    </source>
</evidence>
<dbReference type="Proteomes" id="UP000199675">
    <property type="component" value="Unassembled WGS sequence"/>
</dbReference>
<dbReference type="RefSeq" id="WP_091812465.1">
    <property type="nucleotide sequence ID" value="NZ_FNNE01000004.1"/>
</dbReference>
<dbReference type="PROSITE" id="PS51746">
    <property type="entry name" value="PPM_2"/>
    <property type="match status" value="1"/>
</dbReference>
<evidence type="ECO:0000313" key="2">
    <source>
        <dbReference type="EMBL" id="SDW82059.1"/>
    </source>
</evidence>
<evidence type="ECO:0000259" key="1">
    <source>
        <dbReference type="PROSITE" id="PS51746"/>
    </source>
</evidence>
<dbReference type="EMBL" id="FNNE01000004">
    <property type="protein sequence ID" value="SDW82059.1"/>
    <property type="molecule type" value="Genomic_DNA"/>
</dbReference>
<dbReference type="SUPFAM" id="SSF81606">
    <property type="entry name" value="PP2C-like"/>
    <property type="match status" value="1"/>
</dbReference>
<dbReference type="SMART" id="SM00332">
    <property type="entry name" value="PP2Cc"/>
    <property type="match status" value="1"/>
</dbReference>
<dbReference type="Pfam" id="PF13672">
    <property type="entry name" value="PP2C_2"/>
    <property type="match status" value="1"/>
</dbReference>
<organism evidence="2 3">
    <name type="scientific">Marinobacter mobilis</name>
    <dbReference type="NCBI Taxonomy" id="488533"/>
    <lineage>
        <taxon>Bacteria</taxon>
        <taxon>Pseudomonadati</taxon>
        <taxon>Pseudomonadota</taxon>
        <taxon>Gammaproteobacteria</taxon>
        <taxon>Pseudomonadales</taxon>
        <taxon>Marinobacteraceae</taxon>
        <taxon>Marinobacter</taxon>
    </lineage>
</organism>
<dbReference type="CDD" id="cd00143">
    <property type="entry name" value="PP2Cc"/>
    <property type="match status" value="1"/>
</dbReference>
<dbReference type="Gene3D" id="3.60.40.10">
    <property type="entry name" value="PPM-type phosphatase domain"/>
    <property type="match status" value="1"/>
</dbReference>
<keyword evidence="3" id="KW-1185">Reference proteome</keyword>
<accession>A0A1H2WPY8</accession>
<dbReference type="STRING" id="488533.SAMN04487960_104223"/>
<dbReference type="InterPro" id="IPR001932">
    <property type="entry name" value="PPM-type_phosphatase-like_dom"/>
</dbReference>
<dbReference type="OrthoDB" id="9801841at2"/>
<gene>
    <name evidence="2" type="ORF">SAMN04487960_104223</name>
</gene>
<sequence length="247" mass="26733">MSLTIAALSHIGRCATSNGDTVGWCRSSDGHRLLGIIADGIRGDDGGEIASRIAVDTLLAVLKPAVERGVADDAIADRIQAVLNLANERIGHARRDRPELDNLGTSVVVAWLQRGRAWIAHIGDARCYWMQGEQLQLQTRDDTVAQHMIDEGSITEAERQRLPFRKVLSRALGVSRDAGASYVELTLEPGERLVLCSAGLFGAVPDQHWPELLTSPGSLEEQSQRLLDASLATAASDNVSVMMIQFC</sequence>
<proteinExistence type="predicted"/>
<dbReference type="SMART" id="SM00331">
    <property type="entry name" value="PP2C_SIG"/>
    <property type="match status" value="1"/>
</dbReference>